<dbReference type="Proteomes" id="UP000439994">
    <property type="component" value="Unassembled WGS sequence"/>
</dbReference>
<dbReference type="Gene3D" id="3.40.1110.10">
    <property type="entry name" value="Calcium-transporting ATPase, cytoplasmic domain N"/>
    <property type="match status" value="1"/>
</dbReference>
<evidence type="ECO:0000256" key="7">
    <source>
        <dbReference type="ARBA" id="ARBA00047308"/>
    </source>
</evidence>
<dbReference type="SUPFAM" id="SSF81665">
    <property type="entry name" value="Calcium ATPase, transmembrane domain M"/>
    <property type="match status" value="1"/>
</dbReference>
<evidence type="ECO:0000256" key="1">
    <source>
        <dbReference type="ARBA" id="ARBA00004370"/>
    </source>
</evidence>
<evidence type="ECO:0000313" key="10">
    <source>
        <dbReference type="EMBL" id="MUH71779.1"/>
    </source>
</evidence>
<evidence type="ECO:0000256" key="4">
    <source>
        <dbReference type="ARBA" id="ARBA00022989"/>
    </source>
</evidence>
<dbReference type="PANTHER" id="PTHR48085">
    <property type="entry name" value="CADMIUM/ZINC-TRANSPORTING ATPASE HMA2-RELATED"/>
    <property type="match status" value="1"/>
</dbReference>
<comment type="catalytic activity">
    <reaction evidence="7">
        <text>Zn(2+)(in) + ATP + H2O = Zn(2+)(out) + ADP + phosphate + H(+)</text>
        <dbReference type="Rhea" id="RHEA:20621"/>
        <dbReference type="ChEBI" id="CHEBI:15377"/>
        <dbReference type="ChEBI" id="CHEBI:15378"/>
        <dbReference type="ChEBI" id="CHEBI:29105"/>
        <dbReference type="ChEBI" id="CHEBI:30616"/>
        <dbReference type="ChEBI" id="CHEBI:43474"/>
        <dbReference type="ChEBI" id="CHEBI:456216"/>
        <dbReference type="EC" id="7.2.2.12"/>
    </reaction>
</comment>
<feature type="transmembrane region" description="Helical" evidence="8">
    <location>
        <begin position="136"/>
        <end position="157"/>
    </location>
</feature>
<dbReference type="GO" id="GO:0016887">
    <property type="term" value="F:ATP hydrolysis activity"/>
    <property type="evidence" value="ECO:0007669"/>
    <property type="project" value="InterPro"/>
</dbReference>
<dbReference type="AlphaFoldDB" id="A0A6N8F8Q1"/>
<protein>
    <recommendedName>
        <fullName evidence="6">P-type Zn(2+) transporter</fullName>
        <ecNumber evidence="6">7.2.2.12</ecNumber>
    </recommendedName>
</protein>
<dbReference type="PRINTS" id="PR00119">
    <property type="entry name" value="CATATPASE"/>
</dbReference>
<evidence type="ECO:0000256" key="6">
    <source>
        <dbReference type="ARBA" id="ARBA00039097"/>
    </source>
</evidence>
<feature type="transmembrane region" description="Helical" evidence="8">
    <location>
        <begin position="163"/>
        <end position="187"/>
    </location>
</feature>
<comment type="subcellular location">
    <subcellularLocation>
        <location evidence="8">Cell membrane</location>
    </subcellularLocation>
    <subcellularLocation>
        <location evidence="1">Membrane</location>
    </subcellularLocation>
</comment>
<evidence type="ECO:0000313" key="11">
    <source>
        <dbReference type="Proteomes" id="UP000439994"/>
    </source>
</evidence>
<dbReference type="SUPFAM" id="SSF56784">
    <property type="entry name" value="HAD-like"/>
    <property type="match status" value="1"/>
</dbReference>
<dbReference type="InterPro" id="IPR059000">
    <property type="entry name" value="ATPase_P-type_domA"/>
</dbReference>
<dbReference type="Gene3D" id="2.70.150.10">
    <property type="entry name" value="Calcium-transporting ATPase, cytoplasmic transduction domain A"/>
    <property type="match status" value="1"/>
</dbReference>
<evidence type="ECO:0000256" key="3">
    <source>
        <dbReference type="ARBA" id="ARBA00022692"/>
    </source>
</evidence>
<reference evidence="10 11" key="1">
    <citation type="submission" date="2019-11" db="EMBL/GenBank/DDBJ databases">
        <title>P. haliotis isolates from Z. marina roots.</title>
        <authorList>
            <person name="Cohen M."/>
            <person name="Jospin G."/>
            <person name="Eisen J.A."/>
            <person name="Coil D.A."/>
        </authorList>
    </citation>
    <scope>NUCLEOTIDE SEQUENCE [LARGE SCALE GENOMIC DNA]</scope>
    <source>
        <strain evidence="10 11">UCD-MCMsp1aY</strain>
    </source>
</reference>
<evidence type="ECO:0000256" key="5">
    <source>
        <dbReference type="ARBA" id="ARBA00023136"/>
    </source>
</evidence>
<dbReference type="InterPro" id="IPR051014">
    <property type="entry name" value="Cation_Transport_ATPase_IB"/>
</dbReference>
<keyword evidence="8" id="KW-0067">ATP-binding</keyword>
<dbReference type="InterPro" id="IPR023214">
    <property type="entry name" value="HAD_sf"/>
</dbReference>
<dbReference type="InterPro" id="IPR001757">
    <property type="entry name" value="P_typ_ATPase"/>
</dbReference>
<dbReference type="Pfam" id="PF00702">
    <property type="entry name" value="Hydrolase"/>
    <property type="match status" value="1"/>
</dbReference>
<dbReference type="Pfam" id="PF00122">
    <property type="entry name" value="E1-E2_ATPase"/>
    <property type="match status" value="1"/>
</dbReference>
<dbReference type="NCBIfam" id="TIGR01494">
    <property type="entry name" value="ATPase_P-type"/>
    <property type="match status" value="1"/>
</dbReference>
<proteinExistence type="inferred from homology"/>
<keyword evidence="5 8" id="KW-0472">Membrane</keyword>
<dbReference type="EC" id="7.2.2.12" evidence="6"/>
<dbReference type="Gene3D" id="3.40.50.1000">
    <property type="entry name" value="HAD superfamily/HAD-like"/>
    <property type="match status" value="1"/>
</dbReference>
<dbReference type="GO" id="GO:0046872">
    <property type="term" value="F:metal ion binding"/>
    <property type="evidence" value="ECO:0007669"/>
    <property type="project" value="UniProtKB-KW"/>
</dbReference>
<organism evidence="10 11">
    <name type="scientific">Psychrosphaera haliotis</name>
    <dbReference type="NCBI Taxonomy" id="555083"/>
    <lineage>
        <taxon>Bacteria</taxon>
        <taxon>Pseudomonadati</taxon>
        <taxon>Pseudomonadota</taxon>
        <taxon>Gammaproteobacteria</taxon>
        <taxon>Alteromonadales</taxon>
        <taxon>Pseudoalteromonadaceae</taxon>
        <taxon>Psychrosphaera</taxon>
    </lineage>
</organism>
<comment type="similarity">
    <text evidence="2 8">Belongs to the cation transport ATPase (P-type) (TC 3.A.3) family. Type IB subfamily.</text>
</comment>
<dbReference type="GO" id="GO:0016463">
    <property type="term" value="F:P-type zinc transporter activity"/>
    <property type="evidence" value="ECO:0007669"/>
    <property type="project" value="UniProtKB-EC"/>
</dbReference>
<dbReference type="NCBIfam" id="TIGR01511">
    <property type="entry name" value="ATPase-IB1_Cu"/>
    <property type="match status" value="1"/>
</dbReference>
<feature type="transmembrane region" description="Helical" evidence="8">
    <location>
        <begin position="493"/>
        <end position="511"/>
    </location>
</feature>
<sequence>MLSFRAKSKAILSNSNLSASLPSTVNKVTDDTETTVLVKDIVIGDLVNIKAGEKIAIDGVIVDGQTQVNESVLTGEFAPIRKMKHDTVLAGSVNSDGFVTVKVTAVGQDTALSEINAMQESFADFKPKYSQVADRVAHWFVLAQLVISVITYVFWSQTSPADALWISLSVLVATCPCALSLATPTAYTCVLSTLSKSGILIKDAIAFDRLNHIDTVIFDKTGTLSEGKFSITKVIWENENIPNGVTETKILSYIHLLEKYSEHPISKAFSKEALKIDMIDTSNDKVFNVDVVMGKGISGKINSLNIKIGSAEFCGVEASDVNVYVVINDKLVVRFLAEDKLREDAQKTLNALNELGKNLIMLTGDSSIHAAKLVHSLPLKEVRTGCSPKFKANYIQELQKQGQSTLMVGDGINDAPVLASSDVSLAMGDGADITKQVADVIVANNSLNAVATLLENAAKTRRIIKQNLYWALVYNLSILPVAMMGFVPPYIAVIGMSASSIIVVSNSLRLLK</sequence>
<dbReference type="InterPro" id="IPR023299">
    <property type="entry name" value="ATPase_P-typ_cyto_dom_N"/>
</dbReference>
<keyword evidence="8" id="KW-0479">Metal-binding</keyword>
<comment type="caution">
    <text evidence="10">The sequence shown here is derived from an EMBL/GenBank/DDBJ whole genome shotgun (WGS) entry which is preliminary data.</text>
</comment>
<evidence type="ECO:0000259" key="9">
    <source>
        <dbReference type="Pfam" id="PF00122"/>
    </source>
</evidence>
<keyword evidence="8" id="KW-0547">Nucleotide-binding</keyword>
<name>A0A6N8F8Q1_9GAMM</name>
<dbReference type="InterPro" id="IPR036412">
    <property type="entry name" value="HAD-like_sf"/>
</dbReference>
<keyword evidence="10" id="KW-0378">Hydrolase</keyword>
<keyword evidence="11" id="KW-1185">Reference proteome</keyword>
<feature type="transmembrane region" description="Helical" evidence="8">
    <location>
        <begin position="468"/>
        <end position="487"/>
    </location>
</feature>
<evidence type="ECO:0000256" key="8">
    <source>
        <dbReference type="RuleBase" id="RU362081"/>
    </source>
</evidence>
<keyword evidence="8" id="KW-1003">Cell membrane</keyword>
<keyword evidence="3 8" id="KW-0812">Transmembrane</keyword>
<dbReference type="EMBL" id="WOCD01000002">
    <property type="protein sequence ID" value="MUH71779.1"/>
    <property type="molecule type" value="Genomic_DNA"/>
</dbReference>
<evidence type="ECO:0000256" key="2">
    <source>
        <dbReference type="ARBA" id="ARBA00006024"/>
    </source>
</evidence>
<gene>
    <name evidence="10" type="primary">cadA</name>
    <name evidence="10" type="ORF">GNP35_04360</name>
</gene>
<keyword evidence="4 8" id="KW-1133">Transmembrane helix</keyword>
<dbReference type="InterPro" id="IPR008250">
    <property type="entry name" value="ATPase_P-typ_transduc_dom_A_sf"/>
</dbReference>
<dbReference type="InterPro" id="IPR027256">
    <property type="entry name" value="P-typ_ATPase_IB"/>
</dbReference>
<feature type="domain" description="P-type ATPase A" evidence="9">
    <location>
        <begin position="21"/>
        <end position="117"/>
    </location>
</feature>
<dbReference type="NCBIfam" id="TIGR01525">
    <property type="entry name" value="ATPase-IB_hvy"/>
    <property type="match status" value="1"/>
</dbReference>
<dbReference type="GO" id="GO:0005886">
    <property type="term" value="C:plasma membrane"/>
    <property type="evidence" value="ECO:0007669"/>
    <property type="project" value="UniProtKB-SubCell"/>
</dbReference>
<dbReference type="InterPro" id="IPR023298">
    <property type="entry name" value="ATPase_P-typ_TM_dom_sf"/>
</dbReference>
<dbReference type="NCBIfam" id="TIGR01512">
    <property type="entry name" value="ATPase-IB2_Cd"/>
    <property type="match status" value="1"/>
</dbReference>
<dbReference type="SUPFAM" id="SSF81653">
    <property type="entry name" value="Calcium ATPase, transduction domain A"/>
    <property type="match status" value="1"/>
</dbReference>
<accession>A0A6N8F8Q1</accession>
<dbReference type="GO" id="GO:0005524">
    <property type="term" value="F:ATP binding"/>
    <property type="evidence" value="ECO:0007669"/>
    <property type="project" value="UniProtKB-UniRule"/>
</dbReference>